<dbReference type="Proteomes" id="UP001303473">
    <property type="component" value="Unassembled WGS sequence"/>
</dbReference>
<sequence length="246" mass="28247">METDTDGGTRLFSRKVACWVSLEPTRPSCQITQNQLMAFMGCSFLQEMQLREETLLPDGWTHWPQTLTWKILGFPDYFLPASMDCHQDFLLCSPSFMFYSISFIEQYPYYPFSMLTQPSLMVTTYLTPCNVQHRVVYCIACTCVCTPECTPVDWKTAQYSRHLSFQDCSLATPDRVLCYWRIGWHRVLYDLSTAPYCQPTKSEMANATALIPAARTSKEASITDRSATLVVVERLRMRNGRAIADI</sequence>
<comment type="caution">
    <text evidence="1">The sequence shown here is derived from an EMBL/GenBank/DDBJ whole genome shotgun (WGS) entry which is preliminary data.</text>
</comment>
<organism evidence="1 2">
    <name type="scientific">Diplogelasinospora grovesii</name>
    <dbReference type="NCBI Taxonomy" id="303347"/>
    <lineage>
        <taxon>Eukaryota</taxon>
        <taxon>Fungi</taxon>
        <taxon>Dikarya</taxon>
        <taxon>Ascomycota</taxon>
        <taxon>Pezizomycotina</taxon>
        <taxon>Sordariomycetes</taxon>
        <taxon>Sordariomycetidae</taxon>
        <taxon>Sordariales</taxon>
        <taxon>Diplogelasinosporaceae</taxon>
        <taxon>Diplogelasinospora</taxon>
    </lineage>
</organism>
<name>A0AAN6N637_9PEZI</name>
<evidence type="ECO:0000313" key="1">
    <source>
        <dbReference type="EMBL" id="KAK3939089.1"/>
    </source>
</evidence>
<dbReference type="AlphaFoldDB" id="A0AAN6N637"/>
<dbReference type="EMBL" id="MU853817">
    <property type="protein sequence ID" value="KAK3939089.1"/>
    <property type="molecule type" value="Genomic_DNA"/>
</dbReference>
<gene>
    <name evidence="1" type="ORF">QBC46DRAFT_154201</name>
</gene>
<evidence type="ECO:0000313" key="2">
    <source>
        <dbReference type="Proteomes" id="UP001303473"/>
    </source>
</evidence>
<protein>
    <submittedName>
        <fullName evidence="1">Uncharacterized protein</fullName>
    </submittedName>
</protein>
<accession>A0AAN6N637</accession>
<reference evidence="2" key="1">
    <citation type="journal article" date="2023" name="Mol. Phylogenet. Evol.">
        <title>Genome-scale phylogeny and comparative genomics of the fungal order Sordariales.</title>
        <authorList>
            <person name="Hensen N."/>
            <person name="Bonometti L."/>
            <person name="Westerberg I."/>
            <person name="Brannstrom I.O."/>
            <person name="Guillou S."/>
            <person name="Cros-Aarteil S."/>
            <person name="Calhoun S."/>
            <person name="Haridas S."/>
            <person name="Kuo A."/>
            <person name="Mondo S."/>
            <person name="Pangilinan J."/>
            <person name="Riley R."/>
            <person name="LaButti K."/>
            <person name="Andreopoulos B."/>
            <person name="Lipzen A."/>
            <person name="Chen C."/>
            <person name="Yan M."/>
            <person name="Daum C."/>
            <person name="Ng V."/>
            <person name="Clum A."/>
            <person name="Steindorff A."/>
            <person name="Ohm R.A."/>
            <person name="Martin F."/>
            <person name="Silar P."/>
            <person name="Natvig D.O."/>
            <person name="Lalanne C."/>
            <person name="Gautier V."/>
            <person name="Ament-Velasquez S.L."/>
            <person name="Kruys A."/>
            <person name="Hutchinson M.I."/>
            <person name="Powell A.J."/>
            <person name="Barry K."/>
            <person name="Miller A.N."/>
            <person name="Grigoriev I.V."/>
            <person name="Debuchy R."/>
            <person name="Gladieux P."/>
            <person name="Hiltunen Thoren M."/>
            <person name="Johannesson H."/>
        </authorList>
    </citation>
    <scope>NUCLEOTIDE SEQUENCE [LARGE SCALE GENOMIC DNA]</scope>
    <source>
        <strain evidence="2">CBS 340.73</strain>
    </source>
</reference>
<keyword evidence="2" id="KW-1185">Reference proteome</keyword>
<proteinExistence type="predicted"/>